<dbReference type="RefSeq" id="WP_269401053.1">
    <property type="nucleotide sequence ID" value="NZ_JAPWGW010000001.1"/>
</dbReference>
<reference evidence="7" key="1">
    <citation type="submission" date="2022-12" db="EMBL/GenBank/DDBJ databases">
        <title>Bacterial isolates from different developmental stages of Nematostella vectensis.</title>
        <authorList>
            <person name="Fraune S."/>
        </authorList>
    </citation>
    <scope>NUCLEOTIDE SEQUENCE</scope>
    <source>
        <strain evidence="7">G21632-S1</strain>
    </source>
</reference>
<dbReference type="SUPFAM" id="SSF50993">
    <property type="entry name" value="Peptidase/esterase 'gauge' domain"/>
    <property type="match status" value="1"/>
</dbReference>
<dbReference type="PANTHER" id="PTHR42881:SF13">
    <property type="entry name" value="PROLYL ENDOPEPTIDASE"/>
    <property type="match status" value="1"/>
</dbReference>
<dbReference type="InterPro" id="IPR001375">
    <property type="entry name" value="Peptidase_S9_cat"/>
</dbReference>
<dbReference type="InterPro" id="IPR002470">
    <property type="entry name" value="Peptidase_S9A"/>
</dbReference>
<keyword evidence="2" id="KW-0378">Hydrolase</keyword>
<feature type="domain" description="Peptidase S9A N-terminal" evidence="6">
    <location>
        <begin position="58"/>
        <end position="478"/>
    </location>
</feature>
<evidence type="ECO:0000259" key="5">
    <source>
        <dbReference type="Pfam" id="PF00326"/>
    </source>
</evidence>
<dbReference type="Pfam" id="PF02897">
    <property type="entry name" value="Peptidase_S9_N"/>
    <property type="match status" value="1"/>
</dbReference>
<dbReference type="InterPro" id="IPR051167">
    <property type="entry name" value="Prolyl_oligopep/macrocyclase"/>
</dbReference>
<evidence type="ECO:0000256" key="4">
    <source>
        <dbReference type="SAM" id="SignalP"/>
    </source>
</evidence>
<evidence type="ECO:0000313" key="7">
    <source>
        <dbReference type="EMBL" id="MCZ4296883.1"/>
    </source>
</evidence>
<dbReference type="PROSITE" id="PS51257">
    <property type="entry name" value="PROKAR_LIPOPROTEIN"/>
    <property type="match status" value="1"/>
</dbReference>
<evidence type="ECO:0000313" key="8">
    <source>
        <dbReference type="Proteomes" id="UP001083770"/>
    </source>
</evidence>
<accession>A0ABT4LTP0</accession>
<protein>
    <submittedName>
        <fullName evidence="7">Prolyl oligopeptidase family serine peptidase</fullName>
    </submittedName>
</protein>
<evidence type="ECO:0000256" key="1">
    <source>
        <dbReference type="ARBA" id="ARBA00022670"/>
    </source>
</evidence>
<keyword evidence="1" id="KW-0645">Protease</keyword>
<feature type="signal peptide" evidence="4">
    <location>
        <begin position="1"/>
        <end position="24"/>
    </location>
</feature>
<keyword evidence="3" id="KW-0720">Serine protease</keyword>
<comment type="caution">
    <text evidence="7">The sequence shown here is derived from an EMBL/GenBank/DDBJ whole genome shotgun (WGS) entry which is preliminary data.</text>
</comment>
<evidence type="ECO:0000256" key="3">
    <source>
        <dbReference type="ARBA" id="ARBA00022825"/>
    </source>
</evidence>
<dbReference type="InterPro" id="IPR029058">
    <property type="entry name" value="AB_hydrolase_fold"/>
</dbReference>
<dbReference type="PRINTS" id="PR00862">
    <property type="entry name" value="PROLIGOPTASE"/>
</dbReference>
<keyword evidence="8" id="KW-1185">Reference proteome</keyword>
<sequence length="752" mass="83348">MKKPLTAMAALVLVAACQSTPAPSEEADVAAPETVEPAEADVMEEEAEMMPEEAVAEVKTYPQENVAPGEDPYVWLEEVEGEEALEWVRTQNERTLAELQSDGMYDRYYQAALDVLQSDERIPYGAVRDGYVYNFWQDSTNVRGVWRRASLESYETSNPRWETLLDIDALAEEEGKNWVYKGANCFKSDAGARWYCMISLSDGGKDAVIQREFDIATKSFVEVGFVTPEAKQGFAWVDRNTALIATNWGEGTTTASGYPFIVKRWARGTPLSSAVEVVRGDESDVGVWPSVIETDDGRRLQVAVEADTFFTSTYWWMPEGEVRPVRMPIPQKSSPQGVYQGNLLITLKQNWSPRAGSAFFSGDVVAFDLETFLRTREVPPVSLVFHPENNQAVNGVAIAKGAALLSIDENVRGKVLQIEPADNGWSRTELSLPGTSGQAGIAFADRDSDTVFINYEDFLTPDSLLRYDVSSGEVRQIKSLPNKFDAEGLAVDQHFAVSTDGTAIPYFIVYKEGIELDGTTPTLLYGYGGFEVSMNPSYSGVRGRLWLEEGGAYVLANIRGGGEFGPAWHQAGLKTQRQIIYDDFIAVAQDVIGRGVTSTDHLGIMGGSNGGLLMGVMLTQRPDLWDAVVIQVPLLDMLRYHLLLAGASWVDEYGSPDVPRERAFLETISPYQNFDPNADYPTPFFVTSTKDDRVHPGHARKMARKFEVAGKPFYYYENIDGGHSAAANQKEAARRTALEHVYLHRKLFGEDE</sequence>
<proteinExistence type="predicted"/>
<dbReference type="Gene3D" id="3.40.50.1820">
    <property type="entry name" value="alpha/beta hydrolase"/>
    <property type="match status" value="1"/>
</dbReference>
<name>A0ABT4LTP0_9PROT</name>
<dbReference type="Gene3D" id="2.130.10.120">
    <property type="entry name" value="Prolyl oligopeptidase, N-terminal domain"/>
    <property type="match status" value="1"/>
</dbReference>
<evidence type="ECO:0000259" key="6">
    <source>
        <dbReference type="Pfam" id="PF02897"/>
    </source>
</evidence>
<evidence type="ECO:0000256" key="2">
    <source>
        <dbReference type="ARBA" id="ARBA00022801"/>
    </source>
</evidence>
<feature type="chain" id="PRO_5047216000" evidence="4">
    <location>
        <begin position="25"/>
        <end position="752"/>
    </location>
</feature>
<dbReference type="Pfam" id="PF00326">
    <property type="entry name" value="Peptidase_S9"/>
    <property type="match status" value="1"/>
</dbReference>
<dbReference type="SUPFAM" id="SSF53474">
    <property type="entry name" value="alpha/beta-Hydrolases"/>
    <property type="match status" value="1"/>
</dbReference>
<keyword evidence="4" id="KW-0732">Signal</keyword>
<feature type="domain" description="Peptidase S9 prolyl oligopeptidase catalytic" evidence="5">
    <location>
        <begin position="545"/>
        <end position="745"/>
    </location>
</feature>
<dbReference type="Proteomes" id="UP001083770">
    <property type="component" value="Unassembled WGS sequence"/>
</dbReference>
<organism evidence="7 8">
    <name type="scientific">Henriciella marina</name>
    <dbReference type="NCBI Taxonomy" id="453851"/>
    <lineage>
        <taxon>Bacteria</taxon>
        <taxon>Pseudomonadati</taxon>
        <taxon>Pseudomonadota</taxon>
        <taxon>Alphaproteobacteria</taxon>
        <taxon>Hyphomonadales</taxon>
        <taxon>Hyphomonadaceae</taxon>
        <taxon>Henriciella</taxon>
    </lineage>
</organism>
<dbReference type="PANTHER" id="PTHR42881">
    <property type="entry name" value="PROLYL ENDOPEPTIDASE"/>
    <property type="match status" value="1"/>
</dbReference>
<dbReference type="InterPro" id="IPR023302">
    <property type="entry name" value="Pept_S9A_N"/>
</dbReference>
<gene>
    <name evidence="7" type="ORF">O4G74_02310</name>
</gene>
<dbReference type="EMBL" id="JAPWGW010000001">
    <property type="protein sequence ID" value="MCZ4296883.1"/>
    <property type="molecule type" value="Genomic_DNA"/>
</dbReference>